<feature type="region of interest" description="Disordered" evidence="1">
    <location>
        <begin position="27"/>
        <end position="94"/>
    </location>
</feature>
<dbReference type="STRING" id="75743.A0A401QFX6"/>
<sequence length="228" mass="25231">MDELAHDLASALDETSEQNLLEQEIWDGPVLCPRQQQRRQARKRRGRKRRSNSNHSLDYARCYSEASESSQDEVGGGGGIAGGGGGSDSDDDGAVVKRLSSLNVTLKGKYHTWHESDSFTENTPGQPLRRRRKVKRVTSGGAGDVSATLQKKLKVSEPEPGSQPPPCPLKSPCQHKKQRLCKTPPEESWLSPEVLSVQPCLRLEQAHKEGMLCETEEQKASDENMTDR</sequence>
<dbReference type="EMBL" id="BFAA01066622">
    <property type="protein sequence ID" value="GCB84274.1"/>
    <property type="molecule type" value="Genomic_DNA"/>
</dbReference>
<dbReference type="Proteomes" id="UP000288216">
    <property type="component" value="Unassembled WGS sequence"/>
</dbReference>
<feature type="region of interest" description="Disordered" evidence="1">
    <location>
        <begin position="208"/>
        <end position="228"/>
    </location>
</feature>
<proteinExistence type="predicted"/>
<dbReference type="InterPro" id="IPR051189">
    <property type="entry name" value="Splicing_assoc_domain"/>
</dbReference>
<gene>
    <name evidence="2" type="ORF">scyTo_0025003</name>
</gene>
<evidence type="ECO:0000313" key="2">
    <source>
        <dbReference type="EMBL" id="GCB84274.1"/>
    </source>
</evidence>
<dbReference type="OrthoDB" id="6095487at2759"/>
<keyword evidence="3" id="KW-1185">Reference proteome</keyword>
<protein>
    <submittedName>
        <fullName evidence="2">Uncharacterized protein</fullName>
    </submittedName>
</protein>
<feature type="region of interest" description="Disordered" evidence="1">
    <location>
        <begin position="115"/>
        <end position="179"/>
    </location>
</feature>
<feature type="compositionally biased region" description="Gly residues" evidence="1">
    <location>
        <begin position="74"/>
        <end position="87"/>
    </location>
</feature>
<name>A0A401QFX6_SCYTO</name>
<evidence type="ECO:0000256" key="1">
    <source>
        <dbReference type="SAM" id="MobiDB-lite"/>
    </source>
</evidence>
<feature type="compositionally biased region" description="Basic residues" evidence="1">
    <location>
        <begin position="36"/>
        <end position="52"/>
    </location>
</feature>
<reference evidence="2 3" key="1">
    <citation type="journal article" date="2018" name="Nat. Ecol. Evol.">
        <title>Shark genomes provide insights into elasmobranch evolution and the origin of vertebrates.</title>
        <authorList>
            <person name="Hara Y"/>
            <person name="Yamaguchi K"/>
            <person name="Onimaru K"/>
            <person name="Kadota M"/>
            <person name="Koyanagi M"/>
            <person name="Keeley SD"/>
            <person name="Tatsumi K"/>
            <person name="Tanaka K"/>
            <person name="Motone F"/>
            <person name="Kageyama Y"/>
            <person name="Nozu R"/>
            <person name="Adachi N"/>
            <person name="Nishimura O"/>
            <person name="Nakagawa R"/>
            <person name="Tanegashima C"/>
            <person name="Kiyatake I"/>
            <person name="Matsumoto R"/>
            <person name="Murakumo K"/>
            <person name="Nishida K"/>
            <person name="Terakita A"/>
            <person name="Kuratani S"/>
            <person name="Sato K"/>
            <person name="Hyodo S Kuraku.S."/>
        </authorList>
    </citation>
    <scope>NUCLEOTIDE SEQUENCE [LARGE SCALE GENOMIC DNA]</scope>
</reference>
<dbReference type="AlphaFoldDB" id="A0A401QFX6"/>
<evidence type="ECO:0000313" key="3">
    <source>
        <dbReference type="Proteomes" id="UP000288216"/>
    </source>
</evidence>
<dbReference type="OMA" id="YHTWHES"/>
<comment type="caution">
    <text evidence="2">The sequence shown here is derived from an EMBL/GenBank/DDBJ whole genome shotgun (WGS) entry which is preliminary data.</text>
</comment>
<organism evidence="2 3">
    <name type="scientific">Scyliorhinus torazame</name>
    <name type="common">Cloudy catshark</name>
    <name type="synonym">Catulus torazame</name>
    <dbReference type="NCBI Taxonomy" id="75743"/>
    <lineage>
        <taxon>Eukaryota</taxon>
        <taxon>Metazoa</taxon>
        <taxon>Chordata</taxon>
        <taxon>Craniata</taxon>
        <taxon>Vertebrata</taxon>
        <taxon>Chondrichthyes</taxon>
        <taxon>Elasmobranchii</taxon>
        <taxon>Galeomorphii</taxon>
        <taxon>Galeoidea</taxon>
        <taxon>Carcharhiniformes</taxon>
        <taxon>Scyliorhinidae</taxon>
        <taxon>Scyliorhinus</taxon>
    </lineage>
</organism>
<accession>A0A401QFX6</accession>
<dbReference type="PANTHER" id="PTHR14195">
    <property type="entry name" value="G PATCH DOMAIN CONTAINING PROTEIN 2"/>
    <property type="match status" value="1"/>
</dbReference>